<name>A0ACC1CAI1_9ROSI</name>
<accession>A0ACC1CAI1</accession>
<proteinExistence type="predicted"/>
<keyword evidence="2" id="KW-1185">Reference proteome</keyword>
<dbReference type="EMBL" id="CM047897">
    <property type="protein sequence ID" value="KAJ0112514.1"/>
    <property type="molecule type" value="Genomic_DNA"/>
</dbReference>
<dbReference type="Proteomes" id="UP001164250">
    <property type="component" value="Chromosome 1"/>
</dbReference>
<evidence type="ECO:0000313" key="1">
    <source>
        <dbReference type="EMBL" id="KAJ0112514.1"/>
    </source>
</evidence>
<protein>
    <submittedName>
        <fullName evidence="1">Uncharacterized protein</fullName>
    </submittedName>
</protein>
<comment type="caution">
    <text evidence="1">The sequence shown here is derived from an EMBL/GenBank/DDBJ whole genome shotgun (WGS) entry which is preliminary data.</text>
</comment>
<sequence>MRFLASVNTIICPCMLELSIRNYSHNYHLVIKFRSKRRYYINEIKNHLKDN</sequence>
<reference evidence="2" key="1">
    <citation type="journal article" date="2023" name="G3 (Bethesda)">
        <title>Genome assembly and association tests identify interacting loci associated with vigor, precocity, and sex in interspecific pistachio rootstocks.</title>
        <authorList>
            <person name="Palmer W."/>
            <person name="Jacygrad E."/>
            <person name="Sagayaradj S."/>
            <person name="Cavanaugh K."/>
            <person name="Han R."/>
            <person name="Bertier L."/>
            <person name="Beede B."/>
            <person name="Kafkas S."/>
            <person name="Golino D."/>
            <person name="Preece J."/>
            <person name="Michelmore R."/>
        </authorList>
    </citation>
    <scope>NUCLEOTIDE SEQUENCE [LARGE SCALE GENOMIC DNA]</scope>
</reference>
<evidence type="ECO:0000313" key="2">
    <source>
        <dbReference type="Proteomes" id="UP001164250"/>
    </source>
</evidence>
<gene>
    <name evidence="1" type="ORF">Patl1_00396</name>
</gene>
<organism evidence="1 2">
    <name type="scientific">Pistacia atlantica</name>
    <dbReference type="NCBI Taxonomy" id="434234"/>
    <lineage>
        <taxon>Eukaryota</taxon>
        <taxon>Viridiplantae</taxon>
        <taxon>Streptophyta</taxon>
        <taxon>Embryophyta</taxon>
        <taxon>Tracheophyta</taxon>
        <taxon>Spermatophyta</taxon>
        <taxon>Magnoliopsida</taxon>
        <taxon>eudicotyledons</taxon>
        <taxon>Gunneridae</taxon>
        <taxon>Pentapetalae</taxon>
        <taxon>rosids</taxon>
        <taxon>malvids</taxon>
        <taxon>Sapindales</taxon>
        <taxon>Anacardiaceae</taxon>
        <taxon>Pistacia</taxon>
    </lineage>
</organism>